<reference evidence="1 2" key="1">
    <citation type="journal article" date="2013" name="ISME J.">
        <title>A metabolic model for members of the genus Tetrasphaera involved in enhanced biological phosphorus removal.</title>
        <authorList>
            <person name="Kristiansen R."/>
            <person name="Nguyen H.T.T."/>
            <person name="Saunders A.M."/>
            <person name="Nielsen J.L."/>
            <person name="Wimmer R."/>
            <person name="Le V.Q."/>
            <person name="McIlroy S.J."/>
            <person name="Petrovski S."/>
            <person name="Seviour R.J."/>
            <person name="Calteau A."/>
            <person name="Nielsen K.L."/>
            <person name="Nielsen P.H."/>
        </authorList>
    </citation>
    <scope>NUCLEOTIDE SEQUENCE [LARGE SCALE GENOMIC DNA]</scope>
    <source>
        <strain evidence="1 2">Ben 74</strain>
    </source>
</reference>
<proteinExistence type="predicted"/>
<comment type="caution">
    <text evidence="1">The sequence shown here is derived from an EMBL/GenBank/DDBJ whole genome shotgun (WGS) entry which is preliminary data.</text>
</comment>
<evidence type="ECO:0000313" key="2">
    <source>
        <dbReference type="Proteomes" id="UP000035720"/>
    </source>
</evidence>
<organism evidence="1 2">
    <name type="scientific">Nostocoides jenkinsii Ben 74</name>
    <dbReference type="NCBI Taxonomy" id="1193518"/>
    <lineage>
        <taxon>Bacteria</taxon>
        <taxon>Bacillati</taxon>
        <taxon>Actinomycetota</taxon>
        <taxon>Actinomycetes</taxon>
        <taxon>Micrococcales</taxon>
        <taxon>Intrasporangiaceae</taxon>
        <taxon>Nostocoides</taxon>
    </lineage>
</organism>
<gene>
    <name evidence="1" type="ORF">BN13_410018</name>
</gene>
<name>A0A077MET5_9MICO</name>
<accession>A0A077MET5</accession>
<dbReference type="AlphaFoldDB" id="A0A077MET5"/>
<dbReference type="RefSeq" id="WP_235434140.1">
    <property type="nucleotide sequence ID" value="NZ_HF571038.1"/>
</dbReference>
<protein>
    <submittedName>
        <fullName evidence="1">Uncharacterized protein</fullName>
    </submittedName>
</protein>
<keyword evidence="2" id="KW-1185">Reference proteome</keyword>
<sequence length="171" mass="18677">MVEAWLDDLEADIAAQIAAEGSSPIVLMRGRRLSQGVGPAEAIQSVGAAEAAVTPVGVDGPAGVARRLILLLHYGIDWSGGWVAGYRKTYWDQVLPDRLIVATYRADTLRRWWSEVAAELESQPRNSAEREEVEALLRAEAAPVMETIRTETEALLLRTRITTDAVRAARA</sequence>
<dbReference type="EMBL" id="CAJC01000152">
    <property type="protein sequence ID" value="CCI53542.1"/>
    <property type="molecule type" value="Genomic_DNA"/>
</dbReference>
<dbReference type="STRING" id="1193518.BN13_410018"/>
<evidence type="ECO:0000313" key="1">
    <source>
        <dbReference type="EMBL" id="CCI53542.1"/>
    </source>
</evidence>
<dbReference type="Proteomes" id="UP000035720">
    <property type="component" value="Unassembled WGS sequence"/>
</dbReference>